<accession>A0ABX1KE30</accession>
<keyword evidence="2" id="KW-1185">Reference proteome</keyword>
<evidence type="ECO:0000313" key="2">
    <source>
        <dbReference type="Proteomes" id="UP001429745"/>
    </source>
</evidence>
<organism evidence="1 2">
    <name type="scientific">Microbacterium salsuginis</name>
    <dbReference type="NCBI Taxonomy" id="2722803"/>
    <lineage>
        <taxon>Bacteria</taxon>
        <taxon>Bacillati</taxon>
        <taxon>Actinomycetota</taxon>
        <taxon>Actinomycetes</taxon>
        <taxon>Micrococcales</taxon>
        <taxon>Microbacteriaceae</taxon>
        <taxon>Microbacterium</taxon>
    </lineage>
</organism>
<sequence length="352" mass="37549">MQPPRKPRRRTRLAVDLTLLGVVGLLLVAAVPATWGALERQFYSPTAFVERYVGMLADGDAADALAVPGVAVSSAELEAAGLPATANEALLREAALAPLRDIRVVGEEVDGDITRVTVEYHARGYPGSTTFEVERDGAIGLAPTWRFATSPLAVMNLQVAGSMQFDVNGFTIDKRQVSPDGADADPMAPVPLLVFSPGLYSVSVDTAISSTPGVAVLSDIPFDAIPVQVQAQATDEFVAVVQEEVEKFLTACTTQEVLQPTACPFGYFVQDRIDSLPKWSITQQPTVEVRPDGAGWSIQPAEAVAHIDVEIRSLFDGKVRPVSEDVPFIVKGSITVQPDGRVSIVVTGPDTR</sequence>
<comment type="caution">
    <text evidence="1">The sequence shown here is derived from an EMBL/GenBank/DDBJ whole genome shotgun (WGS) entry which is preliminary data.</text>
</comment>
<dbReference type="RefSeq" id="WP_168913793.1">
    <property type="nucleotide sequence ID" value="NZ_JABACI010000004.1"/>
</dbReference>
<name>A0ABX1KE30_9MICO</name>
<evidence type="ECO:0000313" key="1">
    <source>
        <dbReference type="EMBL" id="NLP84757.1"/>
    </source>
</evidence>
<proteinExistence type="predicted"/>
<dbReference type="EMBL" id="JABACI010000004">
    <property type="protein sequence ID" value="NLP84757.1"/>
    <property type="molecule type" value="Genomic_DNA"/>
</dbReference>
<reference evidence="1 2" key="1">
    <citation type="submission" date="2020-04" db="EMBL/GenBank/DDBJ databases">
        <title>CFH 90308 Microbacterium sp.</title>
        <authorList>
            <person name="Nie G."/>
            <person name="Ming H."/>
            <person name="Xia T."/>
        </authorList>
    </citation>
    <scope>NUCLEOTIDE SEQUENCE [LARGE SCALE GENOMIC DNA]</scope>
    <source>
        <strain evidence="1 2">CFH 90308</strain>
    </source>
</reference>
<protein>
    <recommendedName>
        <fullName evidence="3">NTF2-like N-terminal transpeptidase domain-containing protein</fullName>
    </recommendedName>
</protein>
<evidence type="ECO:0008006" key="3">
    <source>
        <dbReference type="Google" id="ProtNLM"/>
    </source>
</evidence>
<dbReference type="Proteomes" id="UP001429745">
    <property type="component" value="Unassembled WGS sequence"/>
</dbReference>
<gene>
    <name evidence="1" type="ORF">HF576_12940</name>
</gene>